<protein>
    <submittedName>
        <fullName evidence="1">Uncharacterized protein</fullName>
    </submittedName>
</protein>
<evidence type="ECO:0000313" key="2">
    <source>
        <dbReference type="Proteomes" id="UP001218218"/>
    </source>
</evidence>
<dbReference type="InterPro" id="IPR032675">
    <property type="entry name" value="LRR_dom_sf"/>
</dbReference>
<dbReference type="SUPFAM" id="SSF52047">
    <property type="entry name" value="RNI-like"/>
    <property type="match status" value="1"/>
</dbReference>
<keyword evidence="2" id="KW-1185">Reference proteome</keyword>
<name>A0AAD7AJX3_9AGAR</name>
<evidence type="ECO:0000313" key="1">
    <source>
        <dbReference type="EMBL" id="KAJ7361035.1"/>
    </source>
</evidence>
<organism evidence="1 2">
    <name type="scientific">Mycena albidolilacea</name>
    <dbReference type="NCBI Taxonomy" id="1033008"/>
    <lineage>
        <taxon>Eukaryota</taxon>
        <taxon>Fungi</taxon>
        <taxon>Dikarya</taxon>
        <taxon>Basidiomycota</taxon>
        <taxon>Agaricomycotina</taxon>
        <taxon>Agaricomycetes</taxon>
        <taxon>Agaricomycetidae</taxon>
        <taxon>Agaricales</taxon>
        <taxon>Marasmiineae</taxon>
        <taxon>Mycenaceae</taxon>
        <taxon>Mycena</taxon>
    </lineage>
</organism>
<dbReference type="EMBL" id="JARIHO010000005">
    <property type="protein sequence ID" value="KAJ7361035.1"/>
    <property type="molecule type" value="Genomic_DNA"/>
</dbReference>
<reference evidence="1" key="1">
    <citation type="submission" date="2023-03" db="EMBL/GenBank/DDBJ databases">
        <title>Massive genome expansion in bonnet fungi (Mycena s.s.) driven by repeated elements and novel gene families across ecological guilds.</title>
        <authorList>
            <consortium name="Lawrence Berkeley National Laboratory"/>
            <person name="Harder C.B."/>
            <person name="Miyauchi S."/>
            <person name="Viragh M."/>
            <person name="Kuo A."/>
            <person name="Thoen E."/>
            <person name="Andreopoulos B."/>
            <person name="Lu D."/>
            <person name="Skrede I."/>
            <person name="Drula E."/>
            <person name="Henrissat B."/>
            <person name="Morin E."/>
            <person name="Kohler A."/>
            <person name="Barry K."/>
            <person name="LaButti K."/>
            <person name="Morin E."/>
            <person name="Salamov A."/>
            <person name="Lipzen A."/>
            <person name="Mereny Z."/>
            <person name="Hegedus B."/>
            <person name="Baldrian P."/>
            <person name="Stursova M."/>
            <person name="Weitz H."/>
            <person name="Taylor A."/>
            <person name="Grigoriev I.V."/>
            <person name="Nagy L.G."/>
            <person name="Martin F."/>
            <person name="Kauserud H."/>
        </authorList>
    </citation>
    <scope>NUCLEOTIDE SEQUENCE</scope>
    <source>
        <strain evidence="1">CBHHK002</strain>
    </source>
</reference>
<gene>
    <name evidence="1" type="ORF">DFH08DRAFT_364022</name>
</gene>
<accession>A0AAD7AJX3</accession>
<comment type="caution">
    <text evidence="1">The sequence shown here is derived from an EMBL/GenBank/DDBJ whole genome shotgun (WGS) entry which is preliminary data.</text>
</comment>
<dbReference type="Proteomes" id="UP001218218">
    <property type="component" value="Unassembled WGS sequence"/>
</dbReference>
<dbReference type="Gene3D" id="3.80.10.10">
    <property type="entry name" value="Ribonuclease Inhibitor"/>
    <property type="match status" value="1"/>
</dbReference>
<proteinExistence type="predicted"/>
<sequence>MLAHIDGDANVDSFFTTGFFGSFPQITHLVLDYILLGEQPMPVINLICLFPALQKLRILYFTGIWADSPVSAFPPRSLHIVLLDGLPACGRILAWLHAFNHLPNVESLRLHFLKPADLPTVRAAMKQIGGALRHLEIMHSEGIFDFSLHPSLQTLAIHTWDLGPDELSILIHSLAGLPLQRLSLNVDRTLLRTFNWTPVDVFLSPPRFPLLRTVGFVCSLDDDPDFLRGALPLLEASGRLQSHVGSLIML</sequence>
<dbReference type="AlphaFoldDB" id="A0AAD7AJX3"/>